<keyword evidence="5" id="KW-0378">Hydrolase</keyword>
<dbReference type="Proteomes" id="UP000613740">
    <property type="component" value="Unassembled WGS sequence"/>
</dbReference>
<evidence type="ECO:0000313" key="8">
    <source>
        <dbReference type="Proteomes" id="UP000613740"/>
    </source>
</evidence>
<sequence length="219" mass="24012">MFDHGYTNYMQHAFPKDNLLPISCGGKDWQGGLAITLVDSLDALMLLNRKQDVLDSLELVRQELRFDKDIKVHVFETVIRVLGGLLSGHMLLDRNPGMVGPDPHATTWNDARARRNSGNSSSGSSRQQQQQQAAEGPYDGIFLHKAVELADLLLPAFDTPSGLPALFVHLKTGAVHDNYNSTCTACAGTLLLEFGMLTALTGDPIYLEKAEFAARRCTT</sequence>
<proteinExistence type="inferred from homology"/>
<dbReference type="Pfam" id="PF01532">
    <property type="entry name" value="Glyco_hydro_47"/>
    <property type="match status" value="1"/>
</dbReference>
<evidence type="ECO:0000256" key="1">
    <source>
        <dbReference type="ARBA" id="ARBA00004240"/>
    </source>
</evidence>
<dbReference type="GO" id="GO:0044322">
    <property type="term" value="C:endoplasmic reticulum quality control compartment"/>
    <property type="evidence" value="ECO:0007669"/>
    <property type="project" value="GOC"/>
</dbReference>
<evidence type="ECO:0000313" key="7">
    <source>
        <dbReference type="EMBL" id="KAG2431990.1"/>
    </source>
</evidence>
<dbReference type="SUPFAM" id="SSF48225">
    <property type="entry name" value="Seven-hairpin glycosidases"/>
    <property type="match status" value="1"/>
</dbReference>
<evidence type="ECO:0000256" key="6">
    <source>
        <dbReference type="SAM" id="MobiDB-lite"/>
    </source>
</evidence>
<dbReference type="PANTHER" id="PTHR45679">
    <property type="entry name" value="ER DEGRADATION-ENHANCING ALPHA-MANNOSIDASE-LIKE PROTEIN 2"/>
    <property type="match status" value="1"/>
</dbReference>
<reference evidence="7" key="1">
    <citation type="journal article" date="2020" name="bioRxiv">
        <title>Comparative genomics of Chlamydomonas.</title>
        <authorList>
            <person name="Craig R.J."/>
            <person name="Hasan A.R."/>
            <person name="Ness R.W."/>
            <person name="Keightley P.D."/>
        </authorList>
    </citation>
    <scope>NUCLEOTIDE SEQUENCE</scope>
    <source>
        <strain evidence="7">CCAP 11/173</strain>
    </source>
</reference>
<keyword evidence="5" id="KW-0326">Glycosidase</keyword>
<dbReference type="InterPro" id="IPR012341">
    <property type="entry name" value="6hp_glycosidase-like_sf"/>
</dbReference>
<dbReference type="AlphaFoldDB" id="A0A835T5C2"/>
<dbReference type="InterPro" id="IPR044674">
    <property type="entry name" value="EDEM1/2/3"/>
</dbReference>
<dbReference type="Gene3D" id="1.50.10.10">
    <property type="match status" value="1"/>
</dbReference>
<dbReference type="OrthoDB" id="8118055at2759"/>
<dbReference type="PRINTS" id="PR00747">
    <property type="entry name" value="GLYHDRLASE47"/>
</dbReference>
<keyword evidence="4" id="KW-0325">Glycoprotein</keyword>
<dbReference type="PANTHER" id="PTHR45679:SF5">
    <property type="entry name" value="ER DEGRADATION-ENHANCING ALPHA-MANNOSIDASE-LIKE PROTEIN 1"/>
    <property type="match status" value="1"/>
</dbReference>
<feature type="non-terminal residue" evidence="7">
    <location>
        <position position="1"/>
    </location>
</feature>
<comment type="caution">
    <text evidence="7">The sequence shown here is derived from an EMBL/GenBank/DDBJ whole genome shotgun (WGS) entry which is preliminary data.</text>
</comment>
<dbReference type="InterPro" id="IPR036026">
    <property type="entry name" value="Seven-hairpin_glycosidases"/>
</dbReference>
<comment type="similarity">
    <text evidence="2 5">Belongs to the glycosyl hydrolase 47 family.</text>
</comment>
<evidence type="ECO:0000256" key="3">
    <source>
        <dbReference type="ARBA" id="ARBA00022824"/>
    </source>
</evidence>
<name>A0A835T5C2_9CHLO</name>
<dbReference type="GO" id="GO:1904380">
    <property type="term" value="P:endoplasmic reticulum mannose trimming"/>
    <property type="evidence" value="ECO:0007669"/>
    <property type="project" value="InterPro"/>
</dbReference>
<comment type="subcellular location">
    <subcellularLocation>
        <location evidence="1">Endoplasmic reticulum</location>
    </subcellularLocation>
</comment>
<dbReference type="InterPro" id="IPR001382">
    <property type="entry name" value="Glyco_hydro_47"/>
</dbReference>
<dbReference type="EC" id="3.2.1.-" evidence="5"/>
<dbReference type="GO" id="GO:0016020">
    <property type="term" value="C:membrane"/>
    <property type="evidence" value="ECO:0007669"/>
    <property type="project" value="InterPro"/>
</dbReference>
<feature type="compositionally biased region" description="Low complexity" evidence="6">
    <location>
        <begin position="116"/>
        <end position="131"/>
    </location>
</feature>
<dbReference type="EMBL" id="JAEHOD010000069">
    <property type="protein sequence ID" value="KAG2431990.1"/>
    <property type="molecule type" value="Genomic_DNA"/>
</dbReference>
<protein>
    <recommendedName>
        <fullName evidence="5">alpha-1,2-Mannosidase</fullName>
        <ecNumber evidence="5">3.2.1.-</ecNumber>
    </recommendedName>
</protein>
<keyword evidence="8" id="KW-1185">Reference proteome</keyword>
<evidence type="ECO:0000256" key="4">
    <source>
        <dbReference type="ARBA" id="ARBA00023180"/>
    </source>
</evidence>
<evidence type="ECO:0000256" key="5">
    <source>
        <dbReference type="RuleBase" id="RU361193"/>
    </source>
</evidence>
<dbReference type="GO" id="GO:0005509">
    <property type="term" value="F:calcium ion binding"/>
    <property type="evidence" value="ECO:0007669"/>
    <property type="project" value="InterPro"/>
</dbReference>
<gene>
    <name evidence="7" type="ORF">HYH02_013063</name>
</gene>
<organism evidence="7 8">
    <name type="scientific">Chlamydomonas schloesseri</name>
    <dbReference type="NCBI Taxonomy" id="2026947"/>
    <lineage>
        <taxon>Eukaryota</taxon>
        <taxon>Viridiplantae</taxon>
        <taxon>Chlorophyta</taxon>
        <taxon>core chlorophytes</taxon>
        <taxon>Chlorophyceae</taxon>
        <taxon>CS clade</taxon>
        <taxon>Chlamydomonadales</taxon>
        <taxon>Chlamydomonadaceae</taxon>
        <taxon>Chlamydomonas</taxon>
    </lineage>
</organism>
<accession>A0A835T5C2</accession>
<dbReference type="GO" id="GO:0004571">
    <property type="term" value="F:mannosyl-oligosaccharide 1,2-alpha-mannosidase activity"/>
    <property type="evidence" value="ECO:0007669"/>
    <property type="project" value="InterPro"/>
</dbReference>
<keyword evidence="3" id="KW-0256">Endoplasmic reticulum</keyword>
<dbReference type="GO" id="GO:0005975">
    <property type="term" value="P:carbohydrate metabolic process"/>
    <property type="evidence" value="ECO:0007669"/>
    <property type="project" value="InterPro"/>
</dbReference>
<feature type="region of interest" description="Disordered" evidence="6">
    <location>
        <begin position="97"/>
        <end position="131"/>
    </location>
</feature>
<evidence type="ECO:0000256" key="2">
    <source>
        <dbReference type="ARBA" id="ARBA00007658"/>
    </source>
</evidence>